<dbReference type="Proteomes" id="UP000323506">
    <property type="component" value="Chromosome A03"/>
</dbReference>
<keyword evidence="1" id="KW-1133">Transmembrane helix</keyword>
<evidence type="ECO:0000313" key="3">
    <source>
        <dbReference type="Proteomes" id="UP000323506"/>
    </source>
</evidence>
<name>A0A5D2GYR4_GOSDA</name>
<gene>
    <name evidence="2" type="ORF">ES288_A03G010200v1</name>
</gene>
<dbReference type="EMBL" id="CM017690">
    <property type="protein sequence ID" value="TYH23395.1"/>
    <property type="molecule type" value="Genomic_DNA"/>
</dbReference>
<sequence>MIMGRRLLLLAVHWIVYRSLLNWIDLLFTWILIYHHGISKSRGRIYFLLSGFRFSDLVQKMEDQLIILQKSTAISCSQ</sequence>
<reference evidence="2 3" key="1">
    <citation type="submission" date="2019-06" db="EMBL/GenBank/DDBJ databases">
        <title>WGS assembly of Gossypium darwinii.</title>
        <authorList>
            <person name="Chen Z.J."/>
            <person name="Sreedasyam A."/>
            <person name="Ando A."/>
            <person name="Song Q."/>
            <person name="De L."/>
            <person name="Hulse-Kemp A."/>
            <person name="Ding M."/>
            <person name="Ye W."/>
            <person name="Kirkbride R."/>
            <person name="Jenkins J."/>
            <person name="Plott C."/>
            <person name="Lovell J."/>
            <person name="Lin Y.-M."/>
            <person name="Vaughn R."/>
            <person name="Liu B."/>
            <person name="Li W."/>
            <person name="Simpson S."/>
            <person name="Scheffler B."/>
            <person name="Saski C."/>
            <person name="Grover C."/>
            <person name="Hu G."/>
            <person name="Conover J."/>
            <person name="Carlson J."/>
            <person name="Shu S."/>
            <person name="Boston L."/>
            <person name="Williams M."/>
            <person name="Peterson D."/>
            <person name="Mcgee K."/>
            <person name="Jones D."/>
            <person name="Wendel J."/>
            <person name="Stelly D."/>
            <person name="Grimwood J."/>
            <person name="Schmutz J."/>
        </authorList>
    </citation>
    <scope>NUCLEOTIDE SEQUENCE [LARGE SCALE GENOMIC DNA]</scope>
    <source>
        <strain evidence="2">1808015.09</strain>
    </source>
</reference>
<keyword evidence="1" id="KW-0812">Transmembrane</keyword>
<feature type="transmembrane region" description="Helical" evidence="1">
    <location>
        <begin position="15"/>
        <end position="34"/>
    </location>
</feature>
<evidence type="ECO:0000313" key="2">
    <source>
        <dbReference type="EMBL" id="TYH23395.1"/>
    </source>
</evidence>
<dbReference type="AlphaFoldDB" id="A0A5D2GYR4"/>
<accession>A0A5D2GYR4</accession>
<protein>
    <submittedName>
        <fullName evidence="2">Uncharacterized protein</fullName>
    </submittedName>
</protein>
<keyword evidence="1" id="KW-0472">Membrane</keyword>
<proteinExistence type="predicted"/>
<organism evidence="2 3">
    <name type="scientific">Gossypium darwinii</name>
    <name type="common">Darwin's cotton</name>
    <name type="synonym">Gossypium barbadense var. darwinii</name>
    <dbReference type="NCBI Taxonomy" id="34276"/>
    <lineage>
        <taxon>Eukaryota</taxon>
        <taxon>Viridiplantae</taxon>
        <taxon>Streptophyta</taxon>
        <taxon>Embryophyta</taxon>
        <taxon>Tracheophyta</taxon>
        <taxon>Spermatophyta</taxon>
        <taxon>Magnoliopsida</taxon>
        <taxon>eudicotyledons</taxon>
        <taxon>Gunneridae</taxon>
        <taxon>Pentapetalae</taxon>
        <taxon>rosids</taxon>
        <taxon>malvids</taxon>
        <taxon>Malvales</taxon>
        <taxon>Malvaceae</taxon>
        <taxon>Malvoideae</taxon>
        <taxon>Gossypium</taxon>
    </lineage>
</organism>
<evidence type="ECO:0000256" key="1">
    <source>
        <dbReference type="SAM" id="Phobius"/>
    </source>
</evidence>
<keyword evidence="3" id="KW-1185">Reference proteome</keyword>